<dbReference type="PROSITE" id="PS51257">
    <property type="entry name" value="PROKAR_LIPOPROTEIN"/>
    <property type="match status" value="1"/>
</dbReference>
<proteinExistence type="predicted"/>
<keyword evidence="2" id="KW-0285">Flavoprotein</keyword>
<dbReference type="PIRSF" id="PIRSF011396">
    <property type="entry name" value="Trp_halogenase"/>
    <property type="match status" value="1"/>
</dbReference>
<dbReference type="GO" id="GO:0004497">
    <property type="term" value="F:monooxygenase activity"/>
    <property type="evidence" value="ECO:0007669"/>
    <property type="project" value="InterPro"/>
</dbReference>
<dbReference type="eggNOG" id="COG0665">
    <property type="taxonomic scope" value="Bacteria"/>
</dbReference>
<dbReference type="RefSeq" id="WP_013479386.1">
    <property type="nucleotide sequence ID" value="NC_014816.1"/>
</dbReference>
<dbReference type="InterPro" id="IPR006905">
    <property type="entry name" value="Flavin_halogenase"/>
</dbReference>
<evidence type="ECO:0000313" key="3">
    <source>
        <dbReference type="EMBL" id="ADU13556.1"/>
    </source>
</evidence>
<dbReference type="InterPro" id="IPR036188">
    <property type="entry name" value="FAD/NAD-bd_sf"/>
</dbReference>
<feature type="binding site" evidence="2">
    <location>
        <position position="345"/>
    </location>
    <ligand>
        <name>FAD</name>
        <dbReference type="ChEBI" id="CHEBI:57692"/>
    </ligand>
</feature>
<dbReference type="InterPro" id="IPR033856">
    <property type="entry name" value="Trp_halogen"/>
</dbReference>
<dbReference type="OrthoDB" id="5695497at2"/>
<dbReference type="Proteomes" id="UP000001492">
    <property type="component" value="Chromosome 1"/>
</dbReference>
<accession>E8RKM2</accession>
<evidence type="ECO:0000256" key="1">
    <source>
        <dbReference type="PIRSR" id="PIRSR011396-1"/>
    </source>
</evidence>
<feature type="binding site" evidence="2">
    <location>
        <position position="184"/>
    </location>
    <ligand>
        <name>FAD</name>
        <dbReference type="ChEBI" id="CHEBI:57692"/>
    </ligand>
</feature>
<dbReference type="HOGENOM" id="CLU_022247_1_0_5"/>
<dbReference type="PANTHER" id="PTHR43747">
    <property type="entry name" value="FAD-BINDING PROTEIN"/>
    <property type="match status" value="1"/>
</dbReference>
<evidence type="ECO:0000313" key="4">
    <source>
        <dbReference type="Proteomes" id="UP000001492"/>
    </source>
</evidence>
<protein>
    <submittedName>
        <fullName evidence="3">Tryptophan halogenase</fullName>
    </submittedName>
</protein>
<dbReference type="STRING" id="573065.Astex_1893"/>
<dbReference type="EMBL" id="CP002395">
    <property type="protein sequence ID" value="ADU13556.1"/>
    <property type="molecule type" value="Genomic_DNA"/>
</dbReference>
<feature type="binding site" evidence="2">
    <location>
        <position position="341"/>
    </location>
    <ligand>
        <name>L-tryptophan</name>
        <dbReference type="ChEBI" id="CHEBI:57912"/>
    </ligand>
</feature>
<dbReference type="Pfam" id="PF04820">
    <property type="entry name" value="Trp_halogenase"/>
    <property type="match status" value="1"/>
</dbReference>
<feature type="binding site" evidence="2">
    <location>
        <begin position="11"/>
        <end position="14"/>
    </location>
    <ligand>
        <name>FAD</name>
        <dbReference type="ChEBI" id="CHEBI:57692"/>
    </ligand>
</feature>
<organism evidence="3 4">
    <name type="scientific">Asticcacaulis excentricus (strain ATCC 15261 / DSM 4724 / KCTC 12464 / NCIMB 9791 / VKM B-1370 / CB 48)</name>
    <dbReference type="NCBI Taxonomy" id="573065"/>
    <lineage>
        <taxon>Bacteria</taxon>
        <taxon>Pseudomonadati</taxon>
        <taxon>Pseudomonadota</taxon>
        <taxon>Alphaproteobacteria</taxon>
        <taxon>Caulobacterales</taxon>
        <taxon>Caulobacteraceae</taxon>
        <taxon>Asticcacaulis</taxon>
    </lineage>
</organism>
<dbReference type="PANTHER" id="PTHR43747:SF4">
    <property type="entry name" value="FLAVIN-DEPENDENT TRYPTOPHAN HALOGENASE"/>
    <property type="match status" value="1"/>
</dbReference>
<dbReference type="AlphaFoldDB" id="E8RKM2"/>
<feature type="binding site" evidence="2">
    <location>
        <position position="332"/>
    </location>
    <ligand>
        <name>FAD</name>
        <dbReference type="ChEBI" id="CHEBI:57692"/>
    </ligand>
</feature>
<feature type="binding site" evidence="2">
    <location>
        <position position="77"/>
    </location>
    <ligand>
        <name>7-chloro-L-tryptophan</name>
        <dbReference type="ChEBI" id="CHEBI:58713"/>
    </ligand>
</feature>
<dbReference type="InterPro" id="IPR050816">
    <property type="entry name" value="Flavin-dep_Halogenase_NPB"/>
</dbReference>
<keyword evidence="4" id="KW-1185">Reference proteome</keyword>
<evidence type="ECO:0000256" key="2">
    <source>
        <dbReference type="PIRSR" id="PIRSR011396-2"/>
    </source>
</evidence>
<dbReference type="Gene3D" id="3.50.50.60">
    <property type="entry name" value="FAD/NAD(P)-binding domain"/>
    <property type="match status" value="1"/>
</dbReference>
<dbReference type="KEGG" id="aex:Astex_1893"/>
<keyword evidence="2" id="KW-0274">FAD</keyword>
<feature type="active site" evidence="1">
    <location>
        <position position="77"/>
    </location>
</feature>
<gene>
    <name evidence="3" type="ordered locus">Astex_1893</name>
</gene>
<name>E8RKM2_ASTEC</name>
<dbReference type="GO" id="GO:0000166">
    <property type="term" value="F:nucleotide binding"/>
    <property type="evidence" value="ECO:0007669"/>
    <property type="project" value="UniProtKB-KW"/>
</dbReference>
<keyword evidence="2" id="KW-0547">Nucleotide-binding</keyword>
<dbReference type="SUPFAM" id="SSF51905">
    <property type="entry name" value="FAD/NAD(P)-binding domain"/>
    <property type="match status" value="1"/>
</dbReference>
<reference evidence="4" key="1">
    <citation type="submission" date="2010-12" db="EMBL/GenBank/DDBJ databases">
        <title>Complete sequence of chromosome 1 of Asticcacaulis excentricus CB 48.</title>
        <authorList>
            <consortium name="US DOE Joint Genome Institute"/>
            <person name="Lucas S."/>
            <person name="Copeland A."/>
            <person name="Lapidus A."/>
            <person name="Cheng J.-F."/>
            <person name="Bruce D."/>
            <person name="Goodwin L."/>
            <person name="Pitluck S."/>
            <person name="Teshima H."/>
            <person name="Davenport K."/>
            <person name="Detter J.C."/>
            <person name="Han C."/>
            <person name="Tapia R."/>
            <person name="Land M."/>
            <person name="Hauser L."/>
            <person name="Jeffries C."/>
            <person name="Kyrpides N."/>
            <person name="Ivanova N."/>
            <person name="Ovchinnikova G."/>
            <person name="Brun Y.V."/>
            <person name="Woyke T."/>
        </authorList>
    </citation>
    <scope>NUCLEOTIDE SEQUENCE [LARGE SCALE GENOMIC DNA]</scope>
    <source>
        <strain evidence="4">ATCC 15261 / DSM 4724 / KCTC 12464 / NCIMB 9791 / VKM B-1370 / CB 48</strain>
    </source>
</reference>
<sequence>MDPLRIIIVGGGTAGWMTAAGLSYACRDRIAQVTLIESDEIGTIGVGEASIPSLVTFNQFLKIDEREFMAHTKATFKLGIEFRNWGALGDRYMHPFGPFGHDFGMAAFHHYWLRAQASGDLTPLSDYNLNSVLARRNAFAPPASDRNSPLSALVYAYHFDAGLYARYLRSYAENFGVTRIEGQVVKVGQDAESGYITGLTLSDGRRVEGDLFVDCSGFRALLIEETLKVGYEDWSGLLPCDRAVAVPSENQYPLTPYTRATARGAGWQWRIPLRHRTGNGLVYASDHLSDDQATESLLSHLDGKPLADPRLIRFRTGRRRTAWVKNCVAIGLSAGFLEPLESTAIHLTQRGVTKLITSLPRKGFDAVLAKRFNQETRFEYEDVRDFLVLHYALTRRHDTAFWNESRTRDISETLKARIALFETTGRIQIGSDELFKDASWLAVMTGQGLRPRDYDPLADMIDAEDLRRSLDFIRAAFARTAEQVPSHDQFLKAQFGPLG</sequence>